<dbReference type="EMBL" id="CM023484">
    <property type="protein sequence ID" value="KAH6933777.1"/>
    <property type="molecule type" value="Genomic_DNA"/>
</dbReference>
<organism evidence="1 2">
    <name type="scientific">Hyalomma asiaticum</name>
    <name type="common">Tick</name>
    <dbReference type="NCBI Taxonomy" id="266040"/>
    <lineage>
        <taxon>Eukaryota</taxon>
        <taxon>Metazoa</taxon>
        <taxon>Ecdysozoa</taxon>
        <taxon>Arthropoda</taxon>
        <taxon>Chelicerata</taxon>
        <taxon>Arachnida</taxon>
        <taxon>Acari</taxon>
        <taxon>Parasitiformes</taxon>
        <taxon>Ixodida</taxon>
        <taxon>Ixodoidea</taxon>
        <taxon>Ixodidae</taxon>
        <taxon>Hyalomminae</taxon>
        <taxon>Hyalomma</taxon>
    </lineage>
</organism>
<evidence type="ECO:0000313" key="2">
    <source>
        <dbReference type="Proteomes" id="UP000821845"/>
    </source>
</evidence>
<comment type="caution">
    <text evidence="1">The sequence shown here is derived from an EMBL/GenBank/DDBJ whole genome shotgun (WGS) entry which is preliminary data.</text>
</comment>
<protein>
    <submittedName>
        <fullName evidence="1">Uncharacterized protein</fullName>
    </submittedName>
</protein>
<reference evidence="1" key="1">
    <citation type="submission" date="2020-05" db="EMBL/GenBank/DDBJ databases">
        <title>Large-scale comparative analyses of tick genomes elucidate their genetic diversity and vector capacities.</title>
        <authorList>
            <person name="Jia N."/>
            <person name="Wang J."/>
            <person name="Shi W."/>
            <person name="Du L."/>
            <person name="Sun Y."/>
            <person name="Zhan W."/>
            <person name="Jiang J."/>
            <person name="Wang Q."/>
            <person name="Zhang B."/>
            <person name="Ji P."/>
            <person name="Sakyi L.B."/>
            <person name="Cui X."/>
            <person name="Yuan T."/>
            <person name="Jiang B."/>
            <person name="Yang W."/>
            <person name="Lam T.T.-Y."/>
            <person name="Chang Q."/>
            <person name="Ding S."/>
            <person name="Wang X."/>
            <person name="Zhu J."/>
            <person name="Ruan X."/>
            <person name="Zhao L."/>
            <person name="Wei J."/>
            <person name="Que T."/>
            <person name="Du C."/>
            <person name="Cheng J."/>
            <person name="Dai P."/>
            <person name="Han X."/>
            <person name="Huang E."/>
            <person name="Gao Y."/>
            <person name="Liu J."/>
            <person name="Shao H."/>
            <person name="Ye R."/>
            <person name="Li L."/>
            <person name="Wei W."/>
            <person name="Wang X."/>
            <person name="Wang C."/>
            <person name="Yang T."/>
            <person name="Huo Q."/>
            <person name="Li W."/>
            <person name="Guo W."/>
            <person name="Chen H."/>
            <person name="Zhou L."/>
            <person name="Ni X."/>
            <person name="Tian J."/>
            <person name="Zhou Y."/>
            <person name="Sheng Y."/>
            <person name="Liu T."/>
            <person name="Pan Y."/>
            <person name="Xia L."/>
            <person name="Li J."/>
            <person name="Zhao F."/>
            <person name="Cao W."/>
        </authorList>
    </citation>
    <scope>NUCLEOTIDE SEQUENCE</scope>
    <source>
        <strain evidence="1">Hyas-2018</strain>
    </source>
</reference>
<name>A0ACB7SI81_HYAAI</name>
<dbReference type="Proteomes" id="UP000821845">
    <property type="component" value="Chromosome 4"/>
</dbReference>
<gene>
    <name evidence="1" type="ORF">HPB50_018256</name>
</gene>
<accession>A0ACB7SI81</accession>
<evidence type="ECO:0000313" key="1">
    <source>
        <dbReference type="EMBL" id="KAH6933777.1"/>
    </source>
</evidence>
<proteinExistence type="predicted"/>
<keyword evidence="2" id="KW-1185">Reference proteome</keyword>
<sequence>MRRHPRHANASGASKKALEAWSTRESLPKHIAEAMGVTRKKTPSLSLASRKTLEVVLAVGALTKPEIDVDVPRTTPQAWSALKEPRRRRFLRVYRAWSTRPTAQRPRRATIAGRVARTTARTAAGGLGTHPQARAASLQRHPARSGKEGPLALQARQWLESRPAQRLRWIAVGGGDSHSTGVSCSITKCRRRSTLAATAAATTARTAAVRVAVTGVATEITLAATAQRAGQGRGTPASGSAATQAATPAIPRPRASRCDRSAASFGEEKRRIGSRGHEESPTSPRAPAVVEKAGAALLY</sequence>